<keyword evidence="1" id="KW-0472">Membrane</keyword>
<dbReference type="EMBL" id="GFTR01000297">
    <property type="protein sequence ID" value="JAW16129.1"/>
    <property type="molecule type" value="Transcribed_RNA"/>
</dbReference>
<name>A0A224Y6I1_9HEMI</name>
<feature type="transmembrane region" description="Helical" evidence="1">
    <location>
        <begin position="18"/>
        <end position="37"/>
    </location>
</feature>
<protein>
    <submittedName>
        <fullName evidence="2">Uncharacterized protein</fullName>
    </submittedName>
</protein>
<dbReference type="AlphaFoldDB" id="A0A224Y6I1"/>
<accession>A0A224Y6I1</accession>
<evidence type="ECO:0000313" key="2">
    <source>
        <dbReference type="EMBL" id="JAW16129.1"/>
    </source>
</evidence>
<organism evidence="2">
    <name type="scientific">Panstrongylus lignarius</name>
    <dbReference type="NCBI Taxonomy" id="156445"/>
    <lineage>
        <taxon>Eukaryota</taxon>
        <taxon>Metazoa</taxon>
        <taxon>Ecdysozoa</taxon>
        <taxon>Arthropoda</taxon>
        <taxon>Hexapoda</taxon>
        <taxon>Insecta</taxon>
        <taxon>Pterygota</taxon>
        <taxon>Neoptera</taxon>
        <taxon>Paraneoptera</taxon>
        <taxon>Hemiptera</taxon>
        <taxon>Heteroptera</taxon>
        <taxon>Panheteroptera</taxon>
        <taxon>Cimicomorpha</taxon>
        <taxon>Reduviidae</taxon>
        <taxon>Triatominae</taxon>
        <taxon>Panstrongylus</taxon>
    </lineage>
</organism>
<keyword evidence="1" id="KW-0812">Transmembrane</keyword>
<evidence type="ECO:0000256" key="1">
    <source>
        <dbReference type="SAM" id="Phobius"/>
    </source>
</evidence>
<keyword evidence="1" id="KW-1133">Transmembrane helix</keyword>
<sequence>MCRVIVTRLLIIFSDRSFTLFVLLWAISLVCSIIPYLRWVVARLDLVRSWLRSIFPRLFSKIVMIRIITA</sequence>
<proteinExistence type="predicted"/>
<reference evidence="2" key="1">
    <citation type="journal article" date="2018" name="PLoS Negl. Trop. Dis.">
        <title>An insight into the salivary gland and fat body transcriptome of Panstrongylus lignarius (Hemiptera: Heteroptera), the main vector of Chagas disease in Peru.</title>
        <authorList>
            <person name="Nevoa J.C."/>
            <person name="Mendes M.T."/>
            <person name="da Silva M.V."/>
            <person name="Soares S.C."/>
            <person name="Oliveira C.J.F."/>
            <person name="Ribeiro J.M.C."/>
        </authorList>
    </citation>
    <scope>NUCLEOTIDE SEQUENCE</scope>
</reference>